<dbReference type="Proteomes" id="UP000054477">
    <property type="component" value="Unassembled WGS sequence"/>
</dbReference>
<evidence type="ECO:0000313" key="1">
    <source>
        <dbReference type="EMBL" id="KIJ99208.1"/>
    </source>
</evidence>
<reference evidence="1 2" key="1">
    <citation type="submission" date="2014-04" db="EMBL/GenBank/DDBJ databases">
        <authorList>
            <consortium name="DOE Joint Genome Institute"/>
            <person name="Kuo A."/>
            <person name="Kohler A."/>
            <person name="Nagy L.G."/>
            <person name="Floudas D."/>
            <person name="Copeland A."/>
            <person name="Barry K.W."/>
            <person name="Cichocki N."/>
            <person name="Veneault-Fourrey C."/>
            <person name="LaButti K."/>
            <person name="Lindquist E.A."/>
            <person name="Lipzen A."/>
            <person name="Lundell T."/>
            <person name="Morin E."/>
            <person name="Murat C."/>
            <person name="Sun H."/>
            <person name="Tunlid A."/>
            <person name="Henrissat B."/>
            <person name="Grigoriev I.V."/>
            <person name="Hibbett D.S."/>
            <person name="Martin F."/>
            <person name="Nordberg H.P."/>
            <person name="Cantor M.N."/>
            <person name="Hua S.X."/>
        </authorList>
    </citation>
    <scope>NUCLEOTIDE SEQUENCE [LARGE SCALE GENOMIC DNA]</scope>
    <source>
        <strain evidence="1 2">LaAM-08-1</strain>
    </source>
</reference>
<reference evidence="2" key="2">
    <citation type="submission" date="2015-01" db="EMBL/GenBank/DDBJ databases">
        <title>Evolutionary Origins and Diversification of the Mycorrhizal Mutualists.</title>
        <authorList>
            <consortium name="DOE Joint Genome Institute"/>
            <consortium name="Mycorrhizal Genomics Consortium"/>
            <person name="Kohler A."/>
            <person name="Kuo A."/>
            <person name="Nagy L.G."/>
            <person name="Floudas D."/>
            <person name="Copeland A."/>
            <person name="Barry K.W."/>
            <person name="Cichocki N."/>
            <person name="Veneault-Fourrey C."/>
            <person name="LaButti K."/>
            <person name="Lindquist E.A."/>
            <person name="Lipzen A."/>
            <person name="Lundell T."/>
            <person name="Morin E."/>
            <person name="Murat C."/>
            <person name="Riley R."/>
            <person name="Ohm R."/>
            <person name="Sun H."/>
            <person name="Tunlid A."/>
            <person name="Henrissat B."/>
            <person name="Grigoriev I.V."/>
            <person name="Hibbett D.S."/>
            <person name="Martin F."/>
        </authorList>
    </citation>
    <scope>NUCLEOTIDE SEQUENCE [LARGE SCALE GENOMIC DNA]</scope>
    <source>
        <strain evidence="2">LaAM-08-1</strain>
    </source>
</reference>
<sequence length="102" mass="11362">MVTTSRAGLIKTIRVFMMAKVYNAILGDSKKPNNNSQPTAPTSPPIITAATIIMEIPKIQAMWTQHQVQMSTYNHLLGEWNCKNSSWVDVNFQAMGILNQAL</sequence>
<protein>
    <submittedName>
        <fullName evidence="1">Uncharacterized protein</fullName>
    </submittedName>
</protein>
<proteinExistence type="predicted"/>
<gene>
    <name evidence="1" type="ORF">K443DRAFT_8560</name>
</gene>
<evidence type="ECO:0000313" key="2">
    <source>
        <dbReference type="Proteomes" id="UP000054477"/>
    </source>
</evidence>
<dbReference type="AlphaFoldDB" id="A0A0C9XCD5"/>
<name>A0A0C9XCD5_9AGAR</name>
<dbReference type="EMBL" id="KN838651">
    <property type="protein sequence ID" value="KIJ99208.1"/>
    <property type="molecule type" value="Genomic_DNA"/>
</dbReference>
<accession>A0A0C9XCD5</accession>
<organism evidence="1 2">
    <name type="scientific">Laccaria amethystina LaAM-08-1</name>
    <dbReference type="NCBI Taxonomy" id="1095629"/>
    <lineage>
        <taxon>Eukaryota</taxon>
        <taxon>Fungi</taxon>
        <taxon>Dikarya</taxon>
        <taxon>Basidiomycota</taxon>
        <taxon>Agaricomycotina</taxon>
        <taxon>Agaricomycetes</taxon>
        <taxon>Agaricomycetidae</taxon>
        <taxon>Agaricales</taxon>
        <taxon>Agaricineae</taxon>
        <taxon>Hydnangiaceae</taxon>
        <taxon>Laccaria</taxon>
    </lineage>
</organism>
<keyword evidence="2" id="KW-1185">Reference proteome</keyword>
<dbReference type="HOGENOM" id="CLU_2277916_0_0_1"/>